<feature type="transmembrane region" description="Helical" evidence="1">
    <location>
        <begin position="123"/>
        <end position="140"/>
    </location>
</feature>
<feature type="transmembrane region" description="Helical" evidence="1">
    <location>
        <begin position="31"/>
        <end position="49"/>
    </location>
</feature>
<feature type="transmembrane region" description="Helical" evidence="1">
    <location>
        <begin position="61"/>
        <end position="80"/>
    </location>
</feature>
<dbReference type="Proteomes" id="UP001595989">
    <property type="component" value="Unassembled WGS sequence"/>
</dbReference>
<feature type="transmembrane region" description="Helical" evidence="1">
    <location>
        <begin position="160"/>
        <end position="178"/>
    </location>
</feature>
<dbReference type="EMBL" id="JBHSFU010000004">
    <property type="protein sequence ID" value="MFC4557506.1"/>
    <property type="molecule type" value="Genomic_DNA"/>
</dbReference>
<keyword evidence="1" id="KW-0472">Membrane</keyword>
<evidence type="ECO:0000313" key="3">
    <source>
        <dbReference type="Proteomes" id="UP001595989"/>
    </source>
</evidence>
<evidence type="ECO:0000313" key="2">
    <source>
        <dbReference type="EMBL" id="MFC4557506.1"/>
    </source>
</evidence>
<reference evidence="3" key="1">
    <citation type="journal article" date="2019" name="Int. J. Syst. Evol. Microbiol.">
        <title>The Global Catalogue of Microorganisms (GCM) 10K type strain sequencing project: providing services to taxonomists for standard genome sequencing and annotation.</title>
        <authorList>
            <consortium name="The Broad Institute Genomics Platform"/>
            <consortium name="The Broad Institute Genome Sequencing Center for Infectious Disease"/>
            <person name="Wu L."/>
            <person name="Ma J."/>
        </authorList>
    </citation>
    <scope>NUCLEOTIDE SEQUENCE [LARGE SCALE GENOMIC DNA]</scope>
    <source>
        <strain evidence="3">CGMCC 4.7426</strain>
    </source>
</reference>
<proteinExistence type="predicted"/>
<dbReference type="RefSeq" id="WP_390293481.1">
    <property type="nucleotide sequence ID" value="NZ_JBHSFU010000004.1"/>
</dbReference>
<accession>A0ABV9DFF1</accession>
<keyword evidence="1" id="KW-1133">Transmembrane helix</keyword>
<gene>
    <name evidence="2" type="ORF">ACFO3D_04705</name>
</gene>
<organism evidence="2 3">
    <name type="scientific">Virgibacillus kekensis</name>
    <dbReference type="NCBI Taxonomy" id="202261"/>
    <lineage>
        <taxon>Bacteria</taxon>
        <taxon>Bacillati</taxon>
        <taxon>Bacillota</taxon>
        <taxon>Bacilli</taxon>
        <taxon>Bacillales</taxon>
        <taxon>Bacillaceae</taxon>
        <taxon>Virgibacillus</taxon>
    </lineage>
</organism>
<evidence type="ECO:0000256" key="1">
    <source>
        <dbReference type="SAM" id="Phobius"/>
    </source>
</evidence>
<keyword evidence="1" id="KW-0812">Transmembrane</keyword>
<name>A0ABV9DFF1_9BACI</name>
<sequence length="186" mass="21699">MKQTKFGFILFLILLLPPVRNLLESIMVVHMLVQLPLLIFFGWLMADYFQNRFPSFFEKWNANGLPGIILVVIITTYWMIPRTLDEAFGSWEVELFKFVSLPILVRIPLSHSWKTLSSLGRSFVIFNYLPMFGLMAWLYIDAPVRLCNNYLVTEQKVLGWGFLGITVCIILYTLQSVFTDHSEETY</sequence>
<keyword evidence="3" id="KW-1185">Reference proteome</keyword>
<comment type="caution">
    <text evidence="2">The sequence shown here is derived from an EMBL/GenBank/DDBJ whole genome shotgun (WGS) entry which is preliminary data.</text>
</comment>
<protein>
    <submittedName>
        <fullName evidence="2">Uncharacterized protein</fullName>
    </submittedName>
</protein>